<accession>R9P0X7</accession>
<dbReference type="Proteomes" id="UP000014071">
    <property type="component" value="Unassembled WGS sequence"/>
</dbReference>
<reference evidence="3" key="1">
    <citation type="journal article" date="2013" name="Genome Announc.">
        <title>Draft genome sequence of the basidiomycetous yeast-like fungus Pseudozyma hubeiensis SY62, which produces an abundant amount of the biosurfactant mannosylerythritol lipids.</title>
        <authorList>
            <person name="Konishi M."/>
            <person name="Hatada Y."/>
            <person name="Horiuchi J."/>
        </authorList>
    </citation>
    <scope>NUCLEOTIDE SEQUENCE [LARGE SCALE GENOMIC DNA]</scope>
    <source>
        <strain evidence="3">SY62</strain>
    </source>
</reference>
<dbReference type="RefSeq" id="XP_012188480.1">
    <property type="nucleotide sequence ID" value="XM_012333090.1"/>
</dbReference>
<gene>
    <name evidence="2" type="ORF">PHSY_002466</name>
</gene>
<dbReference type="HOGENOM" id="CLU_1644474_0_0_1"/>
<evidence type="ECO:0000313" key="3">
    <source>
        <dbReference type="Proteomes" id="UP000014071"/>
    </source>
</evidence>
<keyword evidence="3" id="KW-1185">Reference proteome</keyword>
<proteinExistence type="predicted"/>
<dbReference type="EMBL" id="DF238786">
    <property type="protein sequence ID" value="GAC94893.1"/>
    <property type="molecule type" value="Genomic_DNA"/>
</dbReference>
<protein>
    <submittedName>
        <fullName evidence="2">Uncharacterized protein</fullName>
    </submittedName>
</protein>
<feature type="compositionally biased region" description="Polar residues" evidence="1">
    <location>
        <begin position="142"/>
        <end position="155"/>
    </location>
</feature>
<evidence type="ECO:0000256" key="1">
    <source>
        <dbReference type="SAM" id="MobiDB-lite"/>
    </source>
</evidence>
<sequence length="161" mass="17690">MKSAAHEPIRFIMTCIRRSYSEPPSSFFHGPVHEPVGERRDKPPIRFIQQKQRCGNAYRGSGKRGCCGSFISSIFATEVWLLLFVQHFLALVVAPQQPLSEDHDLPGPHQQNLSATQLATTLVSIRPVTSLSAKSGQADCSHLNSSMPGPSNTFEGTERSA</sequence>
<dbReference type="GeneID" id="24107759"/>
<organism evidence="2 3">
    <name type="scientific">Pseudozyma hubeiensis (strain SY62)</name>
    <name type="common">Yeast</name>
    <dbReference type="NCBI Taxonomy" id="1305764"/>
    <lineage>
        <taxon>Eukaryota</taxon>
        <taxon>Fungi</taxon>
        <taxon>Dikarya</taxon>
        <taxon>Basidiomycota</taxon>
        <taxon>Ustilaginomycotina</taxon>
        <taxon>Ustilaginomycetes</taxon>
        <taxon>Ustilaginales</taxon>
        <taxon>Ustilaginaceae</taxon>
        <taxon>Pseudozyma</taxon>
    </lineage>
</organism>
<evidence type="ECO:0000313" key="2">
    <source>
        <dbReference type="EMBL" id="GAC94893.1"/>
    </source>
</evidence>
<name>R9P0X7_PSEHS</name>
<feature type="region of interest" description="Disordered" evidence="1">
    <location>
        <begin position="139"/>
        <end position="161"/>
    </location>
</feature>
<dbReference type="AlphaFoldDB" id="R9P0X7"/>